<accession>A0A1D1VUI5</accession>
<evidence type="ECO:0000313" key="3">
    <source>
        <dbReference type="Proteomes" id="UP000186922"/>
    </source>
</evidence>
<proteinExistence type="predicted"/>
<gene>
    <name evidence="2" type="primary">RvY_15329-1</name>
    <name evidence="2" type="synonym">RvY_15329.1</name>
    <name evidence="2" type="ORF">RvY_15329</name>
</gene>
<reference evidence="2 3" key="1">
    <citation type="journal article" date="2016" name="Nat. Commun.">
        <title>Extremotolerant tardigrade genome and improved radiotolerance of human cultured cells by tardigrade-unique protein.</title>
        <authorList>
            <person name="Hashimoto T."/>
            <person name="Horikawa D.D."/>
            <person name="Saito Y."/>
            <person name="Kuwahara H."/>
            <person name="Kozuka-Hata H."/>
            <person name="Shin-I T."/>
            <person name="Minakuchi Y."/>
            <person name="Ohishi K."/>
            <person name="Motoyama A."/>
            <person name="Aizu T."/>
            <person name="Enomoto A."/>
            <person name="Kondo K."/>
            <person name="Tanaka S."/>
            <person name="Hara Y."/>
            <person name="Koshikawa S."/>
            <person name="Sagara H."/>
            <person name="Miura T."/>
            <person name="Yokobori S."/>
            <person name="Miyagawa K."/>
            <person name="Suzuki Y."/>
            <person name="Kubo T."/>
            <person name="Oyama M."/>
            <person name="Kohara Y."/>
            <person name="Fujiyama A."/>
            <person name="Arakawa K."/>
            <person name="Katayama T."/>
            <person name="Toyoda A."/>
            <person name="Kunieda T."/>
        </authorList>
    </citation>
    <scope>NUCLEOTIDE SEQUENCE [LARGE SCALE GENOMIC DNA]</scope>
    <source>
        <strain evidence="2 3">YOKOZUNA-1</strain>
    </source>
</reference>
<comment type="caution">
    <text evidence="2">The sequence shown here is derived from an EMBL/GenBank/DDBJ whole genome shotgun (WGS) entry which is preliminary data.</text>
</comment>
<protein>
    <submittedName>
        <fullName evidence="2">Uncharacterized protein</fullName>
    </submittedName>
</protein>
<dbReference type="Proteomes" id="UP000186922">
    <property type="component" value="Unassembled WGS sequence"/>
</dbReference>
<name>A0A1D1VUI5_RAMVA</name>
<feature type="compositionally biased region" description="Basic and acidic residues" evidence="1">
    <location>
        <begin position="34"/>
        <end position="49"/>
    </location>
</feature>
<organism evidence="2 3">
    <name type="scientific">Ramazzottius varieornatus</name>
    <name type="common">Water bear</name>
    <name type="synonym">Tardigrade</name>
    <dbReference type="NCBI Taxonomy" id="947166"/>
    <lineage>
        <taxon>Eukaryota</taxon>
        <taxon>Metazoa</taxon>
        <taxon>Ecdysozoa</taxon>
        <taxon>Tardigrada</taxon>
        <taxon>Eutardigrada</taxon>
        <taxon>Parachela</taxon>
        <taxon>Hypsibioidea</taxon>
        <taxon>Ramazzottiidae</taxon>
        <taxon>Ramazzottius</taxon>
    </lineage>
</organism>
<dbReference type="AlphaFoldDB" id="A0A1D1VUI5"/>
<keyword evidence="3" id="KW-1185">Reference proteome</keyword>
<evidence type="ECO:0000313" key="2">
    <source>
        <dbReference type="EMBL" id="GAV05157.1"/>
    </source>
</evidence>
<feature type="region of interest" description="Disordered" evidence="1">
    <location>
        <begin position="34"/>
        <end position="56"/>
    </location>
</feature>
<sequence>MEETLKFESGCPGKSFPALERLYGQHSTLILKELSGEKTEDSSLPRESLRGGSADADDADEIIYPNIETPGSELSVEENRQLRKEIKKLFIQHARIDPFEKTSHDHDDSVRARCIDLNAHIDTGEPIKPREVQKYFNGRLLQVYGLCKHKHLKFNDGGFSDPDKGRIRRRGRHFNKYEAGHVIARSLGGRSDPDWNGFAHGESNYSGSWRSMENRCKDFLEENPIAGLVLLKIDLHYDDSKPTHVQAIQYAAFLLRTDSQEKDGYSIQANLYGFLDNTPSKRLLRRRAKK</sequence>
<dbReference type="EMBL" id="BDGG01000011">
    <property type="protein sequence ID" value="GAV05157.1"/>
    <property type="molecule type" value="Genomic_DNA"/>
</dbReference>
<evidence type="ECO:0000256" key="1">
    <source>
        <dbReference type="SAM" id="MobiDB-lite"/>
    </source>
</evidence>